<dbReference type="Pfam" id="PF15093">
    <property type="entry name" value="SPMIP4-like"/>
    <property type="match status" value="1"/>
</dbReference>
<protein>
    <submittedName>
        <fullName evidence="2">Hypp8871 protein</fullName>
    </submittedName>
</protein>
<dbReference type="InterPro" id="IPR027886">
    <property type="entry name" value="SPMIP4"/>
</dbReference>
<feature type="compositionally biased region" description="Acidic residues" evidence="1">
    <location>
        <begin position="397"/>
        <end position="422"/>
    </location>
</feature>
<feature type="compositionally biased region" description="Basic and acidic residues" evidence="1">
    <location>
        <begin position="423"/>
        <end position="433"/>
    </location>
</feature>
<feature type="compositionally biased region" description="Basic and acidic residues" evidence="1">
    <location>
        <begin position="190"/>
        <end position="200"/>
    </location>
</feature>
<evidence type="ECO:0000313" key="3">
    <source>
        <dbReference type="Proteomes" id="UP000838412"/>
    </source>
</evidence>
<organism evidence="2 3">
    <name type="scientific">Branchiostoma lanceolatum</name>
    <name type="common">Common lancelet</name>
    <name type="synonym">Amphioxus lanceolatum</name>
    <dbReference type="NCBI Taxonomy" id="7740"/>
    <lineage>
        <taxon>Eukaryota</taxon>
        <taxon>Metazoa</taxon>
        <taxon>Chordata</taxon>
        <taxon>Cephalochordata</taxon>
        <taxon>Leptocardii</taxon>
        <taxon>Amphioxiformes</taxon>
        <taxon>Branchiostomatidae</taxon>
        <taxon>Branchiostoma</taxon>
    </lineage>
</organism>
<feature type="compositionally biased region" description="Polar residues" evidence="1">
    <location>
        <begin position="201"/>
        <end position="215"/>
    </location>
</feature>
<feature type="region of interest" description="Disordered" evidence="1">
    <location>
        <begin position="296"/>
        <end position="320"/>
    </location>
</feature>
<accession>A0A8J9Z9W1</accession>
<dbReference type="AlphaFoldDB" id="A0A8J9Z9W1"/>
<dbReference type="OrthoDB" id="5965030at2759"/>
<gene>
    <name evidence="2" type="primary">Hypp8871</name>
    <name evidence="2" type="ORF">BLAG_LOCUS11234</name>
</gene>
<proteinExistence type="predicted"/>
<feature type="region of interest" description="Disordered" evidence="1">
    <location>
        <begin position="177"/>
        <end position="238"/>
    </location>
</feature>
<reference evidence="2" key="1">
    <citation type="submission" date="2022-01" db="EMBL/GenBank/DDBJ databases">
        <authorList>
            <person name="Braso-Vives M."/>
        </authorList>
    </citation>
    <scope>NUCLEOTIDE SEQUENCE</scope>
</reference>
<evidence type="ECO:0000313" key="2">
    <source>
        <dbReference type="EMBL" id="CAH1250551.1"/>
    </source>
</evidence>
<feature type="compositionally biased region" description="Basic and acidic residues" evidence="1">
    <location>
        <begin position="373"/>
        <end position="382"/>
    </location>
</feature>
<name>A0A8J9Z9W1_BRALA</name>
<dbReference type="EMBL" id="OV696703">
    <property type="protein sequence ID" value="CAH1250551.1"/>
    <property type="molecule type" value="Genomic_DNA"/>
</dbReference>
<dbReference type="GO" id="GO:0005813">
    <property type="term" value="C:centrosome"/>
    <property type="evidence" value="ECO:0007669"/>
    <property type="project" value="TreeGrafter"/>
</dbReference>
<evidence type="ECO:0000256" key="1">
    <source>
        <dbReference type="SAM" id="MobiDB-lite"/>
    </source>
</evidence>
<keyword evidence="3" id="KW-1185">Reference proteome</keyword>
<feature type="region of interest" description="Disordered" evidence="1">
    <location>
        <begin position="353"/>
        <end position="439"/>
    </location>
</feature>
<dbReference type="Proteomes" id="UP000838412">
    <property type="component" value="Chromosome 18"/>
</dbReference>
<dbReference type="PANTHER" id="PTHR31393:SF3">
    <property type="match status" value="1"/>
</dbReference>
<feature type="compositionally biased region" description="Basic residues" evidence="1">
    <location>
        <begin position="216"/>
        <end position="235"/>
    </location>
</feature>
<dbReference type="PANTHER" id="PTHR31393">
    <property type="entry name" value="C5ORF31"/>
    <property type="match status" value="1"/>
</dbReference>
<sequence>MPTATVPRLIVPPSSADVVVTKISPTVLSTDLLSPQQFRVTLPTIGQCERERVAQSWGTHAVRYGGVGGLPFLGESRLKDFPVGRSHRHFRSGFSEYKTTVQPHRRTELTLSESRINDQLLPPPPHKLIWDKRAEAPWPQNDAYWSHSPVFEVFPDGPKRSTAAKDLGPVTRKALQDLRKKDGMSTYQEAHCDNIKDRTPPSKTQQKNQGPLQKLTSKRLKSIKSARRRRQKSAKTKGVTFKDGGAIKNEATLGGIGPSWPPSTDQVIDKFLLKERSALDVPPEAFNKRNLQPIDLKPIKPNAKSGRTGKLPRVPDKSEGVKTAIPMPATAHTLPLLALVVKNLPEAIKAGGQPIGATAVPAPPDVTSSSKDAPSEDKKTVRFENTSDGGTAKKEDDVTENAEEEEDQSDETGDKDETEEDPDEKKKEEEKTQLRARSLPEGFFGKRRLLKLGNWNKSDMHQRFIASCPETIPDLRDGLTYPARKRHFFYGSHSCVFRG</sequence>